<dbReference type="InterPro" id="IPR002885">
    <property type="entry name" value="PPR_rpt"/>
</dbReference>
<dbReference type="Pfam" id="PF13041">
    <property type="entry name" value="PPR_2"/>
    <property type="match status" value="3"/>
</dbReference>
<evidence type="ECO:0000313" key="5">
    <source>
        <dbReference type="Proteomes" id="UP001370490"/>
    </source>
</evidence>
<feature type="repeat" description="PPR" evidence="2">
    <location>
        <begin position="355"/>
        <end position="389"/>
    </location>
</feature>
<gene>
    <name evidence="4" type="ORF">RJ641_020196</name>
</gene>
<dbReference type="InterPro" id="IPR011990">
    <property type="entry name" value="TPR-like_helical_dom_sf"/>
</dbReference>
<feature type="repeat" description="PPR" evidence="2">
    <location>
        <begin position="153"/>
        <end position="187"/>
    </location>
</feature>
<dbReference type="PANTHER" id="PTHR47926">
    <property type="entry name" value="PENTATRICOPEPTIDE REPEAT-CONTAINING PROTEIN"/>
    <property type="match status" value="1"/>
</dbReference>
<dbReference type="InterPro" id="IPR012592">
    <property type="entry name" value="PROCN"/>
</dbReference>
<feature type="repeat" description="PPR" evidence="2">
    <location>
        <begin position="52"/>
        <end position="86"/>
    </location>
</feature>
<organism evidence="4 5">
    <name type="scientific">Dillenia turbinata</name>
    <dbReference type="NCBI Taxonomy" id="194707"/>
    <lineage>
        <taxon>Eukaryota</taxon>
        <taxon>Viridiplantae</taxon>
        <taxon>Streptophyta</taxon>
        <taxon>Embryophyta</taxon>
        <taxon>Tracheophyta</taxon>
        <taxon>Spermatophyta</taxon>
        <taxon>Magnoliopsida</taxon>
        <taxon>eudicotyledons</taxon>
        <taxon>Gunneridae</taxon>
        <taxon>Pentapetalae</taxon>
        <taxon>Dilleniales</taxon>
        <taxon>Dilleniaceae</taxon>
        <taxon>Dillenia</taxon>
    </lineage>
</organism>
<evidence type="ECO:0000256" key="2">
    <source>
        <dbReference type="PROSITE-ProRule" id="PRU00708"/>
    </source>
</evidence>
<dbReference type="EMBL" id="JBAMMX010000025">
    <property type="protein sequence ID" value="KAK6915079.1"/>
    <property type="molecule type" value="Genomic_DNA"/>
</dbReference>
<keyword evidence="5" id="KW-1185">Reference proteome</keyword>
<dbReference type="GO" id="GO:0000398">
    <property type="term" value="P:mRNA splicing, via spliceosome"/>
    <property type="evidence" value="ECO:0007669"/>
    <property type="project" value="InterPro"/>
</dbReference>
<evidence type="ECO:0000313" key="4">
    <source>
        <dbReference type="EMBL" id="KAK6915079.1"/>
    </source>
</evidence>
<name>A0AAN8ULM2_9MAGN</name>
<dbReference type="GO" id="GO:0009451">
    <property type="term" value="P:RNA modification"/>
    <property type="evidence" value="ECO:0007669"/>
    <property type="project" value="InterPro"/>
</dbReference>
<accession>A0AAN8ULM2</accession>
<proteinExistence type="predicted"/>
<dbReference type="FunFam" id="1.25.40.10:FF:000427">
    <property type="entry name" value="Pentatricopeptide repeat-containing protein chloroplastic"/>
    <property type="match status" value="1"/>
</dbReference>
<dbReference type="PROSITE" id="PS51375">
    <property type="entry name" value="PPR"/>
    <property type="match status" value="5"/>
</dbReference>
<dbReference type="Proteomes" id="UP001370490">
    <property type="component" value="Unassembled WGS sequence"/>
</dbReference>
<dbReference type="FunFam" id="1.25.40.10:FF:000348">
    <property type="entry name" value="Pentatricopeptide repeat-containing protein chloroplastic"/>
    <property type="match status" value="1"/>
</dbReference>
<feature type="repeat" description="PPR" evidence="2">
    <location>
        <begin position="285"/>
        <end position="319"/>
    </location>
</feature>
<dbReference type="PANTHER" id="PTHR47926:SF347">
    <property type="entry name" value="PENTATRICOPEPTIDE REPEAT-CONTAINING PROTEIN"/>
    <property type="match status" value="1"/>
</dbReference>
<dbReference type="Gene3D" id="1.25.40.10">
    <property type="entry name" value="Tetratricopeptide repeat domain"/>
    <property type="match status" value="4"/>
</dbReference>
<evidence type="ECO:0000259" key="3">
    <source>
        <dbReference type="Pfam" id="PF08083"/>
    </source>
</evidence>
<dbReference type="Pfam" id="PF01535">
    <property type="entry name" value="PPR"/>
    <property type="match status" value="4"/>
</dbReference>
<dbReference type="AlphaFoldDB" id="A0AAN8ULM2"/>
<evidence type="ECO:0000256" key="1">
    <source>
        <dbReference type="ARBA" id="ARBA00022737"/>
    </source>
</evidence>
<keyword evidence="1" id="KW-0677">Repeat</keyword>
<sequence>MEKLKEIHSKAIKSHISSDPVVQSRIIAFCCTNVEGDMEYARLMFDRISEPNMFMWNTMIKGYSRISRPELAVYMYVEMLEREAKPDDFTYPFLLKGFTRDIGRDVGEELHCHIVKFGFGSNEFVQNALIHMYSLCDKIDVARRVFDLSLKRDVVAWNTMISGYNRSKQFKQSRRLFDEMENERVLPSSVTLVSVLSACSKLKDLNAGERIYQYVKDGTVEPSLILQNALIDMYAACGKMDAALGVFEYMTNRDVVSWTAIVKGFANLGQIDLAQKYFDVMPTRDAVSWTAIIDGNLQVNRYKEALTLFRQMQNANIKPDEFTIVSILTACAHLGALELGEWIKAYIGKNKIKNDAFVANALIDMYFKCGSVEKAMMVFKEMHCRDKFSWTAVIVGLAINGCGEEALDICCAKYSVSRLLADSSLITNSSNAYLWKNMILHCGKSKADWWTNVALYGREHIRRGSTIDGTVCRKNLRRLTCFWLKAEQRLEESYSVAVRLNKWKAEELVLIEQAYDNPHEFTYQMTIAYSTCL</sequence>
<feature type="domain" description="PROCN" evidence="3">
    <location>
        <begin position="436"/>
        <end position="494"/>
    </location>
</feature>
<dbReference type="InterPro" id="IPR046960">
    <property type="entry name" value="PPR_At4g14850-like_plant"/>
</dbReference>
<dbReference type="GO" id="GO:0003723">
    <property type="term" value="F:RNA binding"/>
    <property type="evidence" value="ECO:0007669"/>
    <property type="project" value="InterPro"/>
</dbReference>
<comment type="caution">
    <text evidence="4">The sequence shown here is derived from an EMBL/GenBank/DDBJ whole genome shotgun (WGS) entry which is preliminary data.</text>
</comment>
<feature type="repeat" description="PPR" evidence="2">
    <location>
        <begin position="223"/>
        <end position="257"/>
    </location>
</feature>
<reference evidence="4 5" key="1">
    <citation type="submission" date="2023-12" db="EMBL/GenBank/DDBJ databases">
        <title>A high-quality genome assembly for Dillenia turbinata (Dilleniales).</title>
        <authorList>
            <person name="Chanderbali A."/>
        </authorList>
    </citation>
    <scope>NUCLEOTIDE SEQUENCE [LARGE SCALE GENOMIC DNA]</scope>
    <source>
        <strain evidence="4">LSX21</strain>
        <tissue evidence="4">Leaf</tissue>
    </source>
</reference>
<dbReference type="Pfam" id="PF08083">
    <property type="entry name" value="PROCN"/>
    <property type="match status" value="1"/>
</dbReference>
<dbReference type="NCBIfam" id="TIGR00756">
    <property type="entry name" value="PPR"/>
    <property type="match status" value="5"/>
</dbReference>
<protein>
    <submittedName>
        <fullName evidence="4">Pentatricopeptide repeat</fullName>
    </submittedName>
</protein>